<proteinExistence type="predicted"/>
<dbReference type="SUPFAM" id="SSF141694">
    <property type="entry name" value="AF2212/PG0164-like"/>
    <property type="match status" value="1"/>
</dbReference>
<name>A0A7K1FRR2_9ACTN</name>
<sequence>MTSTSPATAPVDPELAVTATLTCDNTPGGWTVVYLAGSSETFGTRKPVKVRGTLDGHEFRATLLPMGDGTHMLPVRAALRRAVGKSDGADVRVALRRA</sequence>
<dbReference type="Gene3D" id="2.40.30.100">
    <property type="entry name" value="AF2212/PG0164-like"/>
    <property type="match status" value="1"/>
</dbReference>
<dbReference type="RefSeq" id="WP_154770794.1">
    <property type="nucleotide sequence ID" value="NZ_WLYK01000011.1"/>
</dbReference>
<dbReference type="Proteomes" id="UP000460221">
    <property type="component" value="Unassembled WGS sequence"/>
</dbReference>
<protein>
    <submittedName>
        <fullName evidence="1">DUF1905 domain-containing protein</fullName>
    </submittedName>
</protein>
<organism evidence="1 2">
    <name type="scientific">Nakamurella alba</name>
    <dbReference type="NCBI Taxonomy" id="2665158"/>
    <lineage>
        <taxon>Bacteria</taxon>
        <taxon>Bacillati</taxon>
        <taxon>Actinomycetota</taxon>
        <taxon>Actinomycetes</taxon>
        <taxon>Nakamurellales</taxon>
        <taxon>Nakamurellaceae</taxon>
        <taxon>Nakamurella</taxon>
    </lineage>
</organism>
<gene>
    <name evidence="1" type="ORF">GIS00_23130</name>
</gene>
<accession>A0A7K1FRR2</accession>
<evidence type="ECO:0000313" key="1">
    <source>
        <dbReference type="EMBL" id="MTD16831.1"/>
    </source>
</evidence>
<keyword evidence="2" id="KW-1185">Reference proteome</keyword>
<evidence type="ECO:0000313" key="2">
    <source>
        <dbReference type="Proteomes" id="UP000460221"/>
    </source>
</evidence>
<comment type="caution">
    <text evidence="1">The sequence shown here is derived from an EMBL/GenBank/DDBJ whole genome shotgun (WGS) entry which is preliminary data.</text>
</comment>
<reference evidence="1 2" key="1">
    <citation type="submission" date="2019-11" db="EMBL/GenBank/DDBJ databases">
        <authorList>
            <person name="Jiang L.-Q."/>
        </authorList>
    </citation>
    <scope>NUCLEOTIDE SEQUENCE [LARGE SCALE GENOMIC DNA]</scope>
    <source>
        <strain evidence="1 2">YIM 132087</strain>
    </source>
</reference>
<dbReference type="AlphaFoldDB" id="A0A7K1FRR2"/>
<dbReference type="InterPro" id="IPR037079">
    <property type="entry name" value="AF2212/PG0164-like_sf"/>
</dbReference>
<dbReference type="EMBL" id="WLYK01000011">
    <property type="protein sequence ID" value="MTD16831.1"/>
    <property type="molecule type" value="Genomic_DNA"/>
</dbReference>
<dbReference type="InterPro" id="IPR015018">
    <property type="entry name" value="DUF1905"/>
</dbReference>
<dbReference type="Pfam" id="PF08922">
    <property type="entry name" value="DUF1905"/>
    <property type="match status" value="1"/>
</dbReference>